<proteinExistence type="predicted"/>
<reference evidence="1 2" key="1">
    <citation type="submission" date="2021-03" db="EMBL/GenBank/DDBJ databases">
        <title>Novel species identification of genus Shewanella.</title>
        <authorList>
            <person name="Liu G."/>
            <person name="Zhang Q."/>
        </authorList>
    </citation>
    <scope>NUCLEOTIDE SEQUENCE [LARGE SCALE GENOMIC DNA]</scope>
    <source>
        <strain evidence="1 2">FJAT-52962</strain>
    </source>
</reference>
<sequence length="114" mass="13002">MVSFKYDLNQHRVELQASNWCGLERVFVDGQMVSSKLNFGQQSEHAVPLGDGNPCKFQLLIDPQTEELMCRIYKRNELVASLKQGKQNLIQSQRLLQQGMIMCCSLVLVALLLF</sequence>
<dbReference type="RefSeq" id="WP_207379231.1">
    <property type="nucleotide sequence ID" value="NZ_CP071502.1"/>
</dbReference>
<accession>A0ABX7QW87</accession>
<dbReference type="Proteomes" id="UP000663207">
    <property type="component" value="Chromosome"/>
</dbReference>
<dbReference type="EMBL" id="CP071502">
    <property type="protein sequence ID" value="QSX35763.1"/>
    <property type="molecule type" value="Genomic_DNA"/>
</dbReference>
<gene>
    <name evidence="1" type="ORF">JYB85_10250</name>
</gene>
<name>A0ABX7QW87_9GAMM</name>
<protein>
    <submittedName>
        <fullName evidence="1">Uncharacterized protein</fullName>
    </submittedName>
</protein>
<keyword evidence="2" id="KW-1185">Reference proteome</keyword>
<organism evidence="1 2">
    <name type="scientific">Shewanella sedimentimangrovi</name>
    <dbReference type="NCBI Taxonomy" id="2814293"/>
    <lineage>
        <taxon>Bacteria</taxon>
        <taxon>Pseudomonadati</taxon>
        <taxon>Pseudomonadota</taxon>
        <taxon>Gammaproteobacteria</taxon>
        <taxon>Alteromonadales</taxon>
        <taxon>Shewanellaceae</taxon>
        <taxon>Shewanella</taxon>
    </lineage>
</organism>
<evidence type="ECO:0000313" key="1">
    <source>
        <dbReference type="EMBL" id="QSX35763.1"/>
    </source>
</evidence>
<evidence type="ECO:0000313" key="2">
    <source>
        <dbReference type="Proteomes" id="UP000663207"/>
    </source>
</evidence>